<evidence type="ECO:0000313" key="10">
    <source>
        <dbReference type="EMBL" id="MDC8831242.1"/>
    </source>
</evidence>
<reference evidence="10 11" key="1">
    <citation type="submission" date="2022-10" db="EMBL/GenBank/DDBJ databases">
        <title>Alteromonas sp. chi3 Genome sequencing.</title>
        <authorList>
            <person name="Park S."/>
        </authorList>
    </citation>
    <scope>NUCLEOTIDE SEQUENCE [LARGE SCALE GENOMIC DNA]</scope>
    <source>
        <strain evidence="11">chi3</strain>
    </source>
</reference>
<comment type="function">
    <text evidence="8">Part of the MsrPQ system that repairs oxidized periplasmic proteins containing methionine sulfoxide residues (Met-O), using respiratory chain electrons. Thus protects these proteins from oxidative-stress damage caused by reactive species of oxygen and chlorine generated by the host defense mechanisms. MsrPQ is essential for the maintenance of envelope integrity under bleach stress, rescuing a wide series of structurally unrelated periplasmic proteins from methionine oxidation. MsrQ provides electrons for reduction to the reductase catalytic subunit MsrP, using the quinone pool of the respiratory chain.</text>
</comment>
<feature type="transmembrane region" description="Helical" evidence="8">
    <location>
        <begin position="155"/>
        <end position="171"/>
    </location>
</feature>
<feature type="transmembrane region" description="Helical" evidence="8">
    <location>
        <begin position="87"/>
        <end position="105"/>
    </location>
</feature>
<keyword evidence="8" id="KW-0288">FMN</keyword>
<accession>A0ABT5L305</accession>
<sequence>MKLLRKPLRMSLFQVRLLKGVLHGVILAYLLLTFNAAINDNLGADPVKALLHFTGIGALNLLVITLIVSPAARYVPAPPLMRLRRMLGIYVFVYALAHLLTYIAFELQFDWSMVVGEIIKRPYITVGMVALLLLTALTVTSPNKVRAAMGKRWQSLHNSIYLVLLLALLHFTWSRKTGLQEPLIYWVIGLMLLFTRIKMFKSFFSKYLKKHTGN</sequence>
<evidence type="ECO:0000259" key="9">
    <source>
        <dbReference type="Pfam" id="PF01794"/>
    </source>
</evidence>
<evidence type="ECO:0000256" key="2">
    <source>
        <dbReference type="ARBA" id="ARBA00022448"/>
    </source>
</evidence>
<keyword evidence="3 8" id="KW-0349">Heme</keyword>
<keyword evidence="6 8" id="KW-0408">Iron</keyword>
<keyword evidence="8" id="KW-0249">Electron transport</keyword>
<dbReference type="Proteomes" id="UP001218788">
    <property type="component" value="Unassembled WGS sequence"/>
</dbReference>
<dbReference type="EMBL" id="JAQQXP010000001">
    <property type="protein sequence ID" value="MDC8831242.1"/>
    <property type="molecule type" value="Genomic_DNA"/>
</dbReference>
<keyword evidence="4 8" id="KW-0812">Transmembrane</keyword>
<comment type="subunit">
    <text evidence="8">Heterodimer of a catalytic subunit (MsrP) and a heme-binding subunit (MsrQ).</text>
</comment>
<dbReference type="PANTHER" id="PTHR36964:SF1">
    <property type="entry name" value="PROTEIN-METHIONINE-SULFOXIDE REDUCTASE HEME-BINDING SUBUNIT MSRQ"/>
    <property type="match status" value="1"/>
</dbReference>
<comment type="cofactor">
    <cofactor evidence="8">
        <name>heme b</name>
        <dbReference type="ChEBI" id="CHEBI:60344"/>
    </cofactor>
    <text evidence="8">Binds 1 heme b (iron(II)-protoporphyrin IX) group per subunit.</text>
</comment>
<comment type="caution">
    <text evidence="10">The sequence shown here is derived from an EMBL/GenBank/DDBJ whole genome shotgun (WGS) entry which is preliminary data.</text>
</comment>
<dbReference type="PANTHER" id="PTHR36964">
    <property type="entry name" value="PROTEIN-METHIONINE-SULFOXIDE REDUCTASE HEME-BINDING SUBUNIT MSRQ"/>
    <property type="match status" value="1"/>
</dbReference>
<name>A0ABT5L305_9ALTE</name>
<gene>
    <name evidence="8" type="primary">msrQ</name>
    <name evidence="10" type="ORF">OIK42_10760</name>
</gene>
<evidence type="ECO:0000256" key="5">
    <source>
        <dbReference type="ARBA" id="ARBA00022989"/>
    </source>
</evidence>
<protein>
    <recommendedName>
        <fullName evidence="8">Protein-methionine-sulfoxide reductase heme-binding subunit MsrQ</fullName>
    </recommendedName>
    <alternativeName>
        <fullName evidence="8">Flavocytochrome MsrQ</fullName>
    </alternativeName>
</protein>
<feature type="transmembrane region" description="Helical" evidence="8">
    <location>
        <begin position="125"/>
        <end position="143"/>
    </location>
</feature>
<dbReference type="InterPro" id="IPR013130">
    <property type="entry name" value="Fe3_Rdtase_TM_dom"/>
</dbReference>
<evidence type="ECO:0000313" key="11">
    <source>
        <dbReference type="Proteomes" id="UP001218788"/>
    </source>
</evidence>
<evidence type="ECO:0000256" key="3">
    <source>
        <dbReference type="ARBA" id="ARBA00022617"/>
    </source>
</evidence>
<organism evidence="10 11">
    <name type="scientific">Alteromonas gilva</name>
    <dbReference type="NCBI Taxonomy" id="2987522"/>
    <lineage>
        <taxon>Bacteria</taxon>
        <taxon>Pseudomonadati</taxon>
        <taxon>Pseudomonadota</taxon>
        <taxon>Gammaproteobacteria</taxon>
        <taxon>Alteromonadales</taxon>
        <taxon>Alteromonadaceae</taxon>
        <taxon>Alteromonas/Salinimonas group</taxon>
        <taxon>Alteromonas</taxon>
    </lineage>
</organism>
<comment type="subcellular location">
    <subcellularLocation>
        <location evidence="8">Cell membrane</location>
        <topology evidence="8">Multi-pass membrane protein</topology>
    </subcellularLocation>
    <subcellularLocation>
        <location evidence="1">Membrane</location>
        <topology evidence="1">Multi-pass membrane protein</topology>
    </subcellularLocation>
</comment>
<evidence type="ECO:0000256" key="8">
    <source>
        <dbReference type="HAMAP-Rule" id="MF_01207"/>
    </source>
</evidence>
<keyword evidence="11" id="KW-1185">Reference proteome</keyword>
<dbReference type="InterPro" id="IPR022837">
    <property type="entry name" value="MsrQ-like"/>
</dbReference>
<dbReference type="Pfam" id="PF01794">
    <property type="entry name" value="Ferric_reduct"/>
    <property type="match status" value="1"/>
</dbReference>
<comment type="similarity">
    <text evidence="8">Belongs to the MsrQ family.</text>
</comment>
<feature type="transmembrane region" description="Helical" evidence="8">
    <location>
        <begin position="183"/>
        <end position="200"/>
    </location>
</feature>
<evidence type="ECO:0000256" key="7">
    <source>
        <dbReference type="ARBA" id="ARBA00023136"/>
    </source>
</evidence>
<evidence type="ECO:0000256" key="1">
    <source>
        <dbReference type="ARBA" id="ARBA00004141"/>
    </source>
</evidence>
<dbReference type="RefSeq" id="WP_273640424.1">
    <property type="nucleotide sequence ID" value="NZ_JAQQXP010000001.1"/>
</dbReference>
<feature type="transmembrane region" description="Helical" evidence="8">
    <location>
        <begin position="21"/>
        <end position="38"/>
    </location>
</feature>
<keyword evidence="8" id="KW-1003">Cell membrane</keyword>
<keyword evidence="8" id="KW-0285">Flavoprotein</keyword>
<comment type="cofactor">
    <cofactor evidence="8">
        <name>FMN</name>
        <dbReference type="ChEBI" id="CHEBI:58210"/>
    </cofactor>
    <text evidence="8">Binds 1 FMN per subunit.</text>
</comment>
<proteinExistence type="inferred from homology"/>
<keyword evidence="8" id="KW-0479">Metal-binding</keyword>
<keyword evidence="5 8" id="KW-1133">Transmembrane helix</keyword>
<keyword evidence="7 8" id="KW-0472">Membrane</keyword>
<feature type="transmembrane region" description="Helical" evidence="8">
    <location>
        <begin position="50"/>
        <end position="75"/>
    </location>
</feature>
<feature type="domain" description="Ferric oxidoreductase" evidence="9">
    <location>
        <begin position="55"/>
        <end position="167"/>
    </location>
</feature>
<evidence type="ECO:0000256" key="6">
    <source>
        <dbReference type="ARBA" id="ARBA00023004"/>
    </source>
</evidence>
<evidence type="ECO:0000256" key="4">
    <source>
        <dbReference type="ARBA" id="ARBA00022692"/>
    </source>
</evidence>
<keyword evidence="2 8" id="KW-0813">Transport</keyword>
<dbReference type="HAMAP" id="MF_01207">
    <property type="entry name" value="MsrQ"/>
    <property type="match status" value="1"/>
</dbReference>